<accession>A0A9P1MTZ4</accession>
<evidence type="ECO:0000256" key="1">
    <source>
        <dbReference type="ARBA" id="ARBA00007017"/>
    </source>
</evidence>
<dbReference type="GO" id="GO:0000775">
    <property type="term" value="C:chromosome, centromeric region"/>
    <property type="evidence" value="ECO:0007669"/>
    <property type="project" value="TreeGrafter"/>
</dbReference>
<dbReference type="AlphaFoldDB" id="A0A9P1MTZ4"/>
<dbReference type="Proteomes" id="UP001152747">
    <property type="component" value="Unassembled WGS sequence"/>
</dbReference>
<dbReference type="OrthoDB" id="5865239at2759"/>
<evidence type="ECO:0000313" key="5">
    <source>
        <dbReference type="EMBL" id="CAI5440004.1"/>
    </source>
</evidence>
<evidence type="ECO:0000313" key="6">
    <source>
        <dbReference type="Proteomes" id="UP001152747"/>
    </source>
</evidence>
<protein>
    <recommendedName>
        <fullName evidence="2">Sister chromatid cohesion protein DCC1</fullName>
    </recommendedName>
</protein>
<dbReference type="Pfam" id="PF09724">
    <property type="entry name" value="Dcc1"/>
    <property type="match status" value="1"/>
</dbReference>
<keyword evidence="3" id="KW-0235">DNA replication</keyword>
<dbReference type="GO" id="GO:0034088">
    <property type="term" value="P:maintenance of mitotic sister chromatid cohesion"/>
    <property type="evidence" value="ECO:0007669"/>
    <property type="project" value="TreeGrafter"/>
</dbReference>
<comment type="caution">
    <text evidence="5">The sequence shown here is derived from an EMBL/GenBank/DDBJ whole genome shotgun (WGS) entry which is preliminary data.</text>
</comment>
<sequence length="442" mass="51405">MNKFLNRPLTPKRSKVQRSIGESEKNQENVIPAQKSKKIDEKSSNEILHEAIFDNEAELVHQILSKNRPFDQNFSKTMTKMRFAPQSEEYMLLSCDESVISQFVENQRLTIRGEPNADAVLCTETQSFPLKIVESATTVLLMKEMLKAPVEAENETAAANFEFRKIDAKCYALGEICAKSEILHGISRLKDLLHENELEWVVAENSKNGKIYGMSDLLKYVQMSRKEIEIAIEDLPVVKMSNGKYQYLSHKYRGELQSLLVEALDNDELTMENMNFEKLRQIWPVGNVPNEIIHWFLERKCVKNSGSGENFTIVEDELIRDLIKIVMYAKNKMGFRHFQEIIEKILPFGMKIQESHFAGLCEFEDTPNGEKSIIYLSPEDLPDAISDRFRHLFTIRKLWQMEELRPYFGDLFKSRVAFDKYLVQHLEYTLDQQNQLFYCGLK</sequence>
<name>A0A9P1MTZ4_9PELO</name>
<comment type="similarity">
    <text evidence="1">Belongs to the DCC1 family.</text>
</comment>
<dbReference type="GO" id="GO:0000785">
    <property type="term" value="C:chromatin"/>
    <property type="evidence" value="ECO:0007669"/>
    <property type="project" value="TreeGrafter"/>
</dbReference>
<evidence type="ECO:0000256" key="2">
    <source>
        <dbReference type="ARBA" id="ARBA00017682"/>
    </source>
</evidence>
<dbReference type="PANTHER" id="PTHR13395:SF6">
    <property type="entry name" value="SISTER CHROMATID COHESION PROTEIN DCC1"/>
    <property type="match status" value="1"/>
</dbReference>
<dbReference type="GO" id="GO:0006260">
    <property type="term" value="P:DNA replication"/>
    <property type="evidence" value="ECO:0007669"/>
    <property type="project" value="UniProtKB-KW"/>
</dbReference>
<gene>
    <name evidence="5" type="ORF">CAMP_LOCUS2641</name>
</gene>
<proteinExistence type="inferred from homology"/>
<feature type="region of interest" description="Disordered" evidence="4">
    <location>
        <begin position="1"/>
        <end position="31"/>
    </location>
</feature>
<evidence type="ECO:0000256" key="3">
    <source>
        <dbReference type="ARBA" id="ARBA00022705"/>
    </source>
</evidence>
<reference evidence="5" key="1">
    <citation type="submission" date="2022-11" db="EMBL/GenBank/DDBJ databases">
        <authorList>
            <person name="Kikuchi T."/>
        </authorList>
    </citation>
    <scope>NUCLEOTIDE SEQUENCE</scope>
    <source>
        <strain evidence="5">PS1010</strain>
    </source>
</reference>
<dbReference type="InterPro" id="IPR019128">
    <property type="entry name" value="Dcc1"/>
</dbReference>
<evidence type="ECO:0000256" key="4">
    <source>
        <dbReference type="SAM" id="MobiDB-lite"/>
    </source>
</evidence>
<dbReference type="PANTHER" id="PTHR13395">
    <property type="entry name" value="SISTER CHROMATID COHESION PROTEIN DCC1-RELATED"/>
    <property type="match status" value="1"/>
</dbReference>
<keyword evidence="6" id="KW-1185">Reference proteome</keyword>
<dbReference type="GO" id="GO:0031390">
    <property type="term" value="C:Ctf18 RFC-like complex"/>
    <property type="evidence" value="ECO:0007669"/>
    <property type="project" value="InterPro"/>
</dbReference>
<dbReference type="EMBL" id="CANHGI010000001">
    <property type="protein sequence ID" value="CAI5440004.1"/>
    <property type="molecule type" value="Genomic_DNA"/>
</dbReference>
<organism evidence="5 6">
    <name type="scientific">Caenorhabditis angaria</name>
    <dbReference type="NCBI Taxonomy" id="860376"/>
    <lineage>
        <taxon>Eukaryota</taxon>
        <taxon>Metazoa</taxon>
        <taxon>Ecdysozoa</taxon>
        <taxon>Nematoda</taxon>
        <taxon>Chromadorea</taxon>
        <taxon>Rhabditida</taxon>
        <taxon>Rhabditina</taxon>
        <taxon>Rhabditomorpha</taxon>
        <taxon>Rhabditoidea</taxon>
        <taxon>Rhabditidae</taxon>
        <taxon>Peloderinae</taxon>
        <taxon>Caenorhabditis</taxon>
    </lineage>
</organism>